<feature type="compositionally biased region" description="Acidic residues" evidence="1">
    <location>
        <begin position="61"/>
        <end position="77"/>
    </location>
</feature>
<dbReference type="EMBL" id="GL379805">
    <property type="protein sequence ID" value="EGT39772.1"/>
    <property type="molecule type" value="Genomic_DNA"/>
</dbReference>
<dbReference type="STRING" id="135651.G0MPP6"/>
<evidence type="ECO:0000313" key="3">
    <source>
        <dbReference type="Proteomes" id="UP000008068"/>
    </source>
</evidence>
<dbReference type="OrthoDB" id="43654at2759"/>
<reference evidence="3" key="1">
    <citation type="submission" date="2011-07" db="EMBL/GenBank/DDBJ databases">
        <authorList>
            <consortium name="Caenorhabditis brenneri Sequencing and Analysis Consortium"/>
            <person name="Wilson R.K."/>
        </authorList>
    </citation>
    <scope>NUCLEOTIDE SEQUENCE [LARGE SCALE GENOMIC DNA]</scope>
    <source>
        <strain evidence="3">PB2801</strain>
    </source>
</reference>
<dbReference type="InParanoid" id="G0MPP6"/>
<protein>
    <submittedName>
        <fullName evidence="2">Uncharacterized protein</fullName>
    </submittedName>
</protein>
<name>G0MPP6_CAEBE</name>
<proteinExistence type="predicted"/>
<evidence type="ECO:0000313" key="2">
    <source>
        <dbReference type="EMBL" id="EGT39772.1"/>
    </source>
</evidence>
<evidence type="ECO:0000256" key="1">
    <source>
        <dbReference type="SAM" id="MobiDB-lite"/>
    </source>
</evidence>
<organism evidence="3">
    <name type="scientific">Caenorhabditis brenneri</name>
    <name type="common">Nematode worm</name>
    <dbReference type="NCBI Taxonomy" id="135651"/>
    <lineage>
        <taxon>Eukaryota</taxon>
        <taxon>Metazoa</taxon>
        <taxon>Ecdysozoa</taxon>
        <taxon>Nematoda</taxon>
        <taxon>Chromadorea</taxon>
        <taxon>Rhabditida</taxon>
        <taxon>Rhabditina</taxon>
        <taxon>Rhabditomorpha</taxon>
        <taxon>Rhabditoidea</taxon>
        <taxon>Rhabditidae</taxon>
        <taxon>Peloderinae</taxon>
        <taxon>Caenorhabditis</taxon>
    </lineage>
</organism>
<dbReference type="HOGENOM" id="CLU_2645000_0_0_1"/>
<dbReference type="eggNOG" id="KOG3017">
    <property type="taxonomic scope" value="Eukaryota"/>
</dbReference>
<feature type="region of interest" description="Disordered" evidence="1">
    <location>
        <begin position="36"/>
        <end position="84"/>
    </location>
</feature>
<feature type="compositionally biased region" description="Low complexity" evidence="1">
    <location>
        <begin position="38"/>
        <end position="57"/>
    </location>
</feature>
<keyword evidence="3" id="KW-1185">Reference proteome</keyword>
<dbReference type="AlphaFoldDB" id="G0MPP6"/>
<accession>G0MPP6</accession>
<gene>
    <name evidence="2" type="ORF">CAEBREN_28260</name>
</gene>
<dbReference type="Proteomes" id="UP000008068">
    <property type="component" value="Unassembled WGS sequence"/>
</dbReference>
<sequence>MPAFTWASGDNGKCSNCPANAPACYQGLCYMPKNYEHTTTTTTPSTTTTTTTEESTTPCPPDEDVNDAEAEGADNNDDQFRLRV</sequence>